<comment type="caution">
    <text evidence="5">The sequence shown here is derived from an EMBL/GenBank/DDBJ whole genome shotgun (WGS) entry which is preliminary data.</text>
</comment>
<keyword evidence="6" id="KW-1185">Reference proteome</keyword>
<name>A0ABT3PW66_9BACT</name>
<dbReference type="InterPro" id="IPR055399">
    <property type="entry name" value="CC_BshC"/>
</dbReference>
<feature type="domain" description="Bacillithiol biosynthesis BshC C-terminal coiled-coil" evidence="4">
    <location>
        <begin position="380"/>
        <end position="539"/>
    </location>
</feature>
<dbReference type="HAMAP" id="MF_01867">
    <property type="entry name" value="BshC"/>
    <property type="match status" value="1"/>
</dbReference>
<organism evidence="5 6">
    <name type="scientific">Fodinibius salicampi</name>
    <dbReference type="NCBI Taxonomy" id="1920655"/>
    <lineage>
        <taxon>Bacteria</taxon>
        <taxon>Pseudomonadati</taxon>
        <taxon>Balneolota</taxon>
        <taxon>Balneolia</taxon>
        <taxon>Balneolales</taxon>
        <taxon>Balneolaceae</taxon>
        <taxon>Fodinibius</taxon>
    </lineage>
</organism>
<proteinExistence type="inferred from homology"/>
<accession>A0ABT3PW66</accession>
<keyword evidence="1 2" id="KW-0436">Ligase</keyword>
<dbReference type="EMBL" id="JAJNDC010000001">
    <property type="protein sequence ID" value="MCW9712095.1"/>
    <property type="molecule type" value="Genomic_DNA"/>
</dbReference>
<reference evidence="5 6" key="1">
    <citation type="submission" date="2021-11" db="EMBL/GenBank/DDBJ databases">
        <title>Aliifidinibius sp. nov., a new bacterium isolated from saline soil.</title>
        <authorList>
            <person name="Galisteo C."/>
            <person name="De La Haba R."/>
            <person name="Sanchez-Porro C."/>
            <person name="Ventosa A."/>
        </authorList>
    </citation>
    <scope>NUCLEOTIDE SEQUENCE [LARGE SCALE GENOMIC DNA]</scope>
    <source>
        <strain evidence="5 6">KACC 190600</strain>
    </source>
</reference>
<evidence type="ECO:0000259" key="3">
    <source>
        <dbReference type="Pfam" id="PF10079"/>
    </source>
</evidence>
<dbReference type="Proteomes" id="UP001207337">
    <property type="component" value="Unassembled WGS sequence"/>
</dbReference>
<evidence type="ECO:0000313" key="5">
    <source>
        <dbReference type="EMBL" id="MCW9712095.1"/>
    </source>
</evidence>
<dbReference type="PIRSF" id="PIRSF012535">
    <property type="entry name" value="UCP012535"/>
    <property type="match status" value="1"/>
</dbReference>
<evidence type="ECO:0000256" key="1">
    <source>
        <dbReference type="ARBA" id="ARBA00022598"/>
    </source>
</evidence>
<dbReference type="InterPro" id="IPR055398">
    <property type="entry name" value="Rossmann-like_BshC"/>
</dbReference>
<sequence>MQKKNYSFRQLPFSQLFQTYVSDFSKLNSFYQTNPFDEEAIKEHVKDFQFDGDRQRLVEILEHFNIPFDLDERAKENIRRLEEEDALVIVTGQQMGIYGGPLYTVLKTISTIHLSRQMEDMLDRPVIPVFWLADEDHDYDEVSKLNLLNRDQFQSCSLPSRSQPLPPVANITLPDGELAAFKEEVQSALVETDFSSDLWELLDTCYESGRTFGQAFGHLISRLFSKHGVVLAGSNHSEVKSLVSGTLKRSISDVEGIKHCLQKKTEEIGEAFHQQVTLYDSNLFYLEENGQRIKINRADENHWSIENGWEWTTEELLKDIEEHPEQYSPNVFLRPLVQDRLLPTLGYVAGPGEIAYYGQMKGLYSCFDMEMPVIFPRISATIMGPAIDRIFDELPFAFHDYSQRIEDLESAYVEQSDQINIEAVFSDWKEKVESIAKPKRKEVAEVDATLDGAAGKATAVYFGELDKLKGKVYRAVKQQEETQLKRIRKIHKHLFPEGSLQERSIATIYFMNKFGLDIWDELLAQLEDGEDFSQHKLIYVQ</sequence>
<evidence type="ECO:0000313" key="6">
    <source>
        <dbReference type="Proteomes" id="UP001207337"/>
    </source>
</evidence>
<evidence type="ECO:0000259" key="4">
    <source>
        <dbReference type="Pfam" id="PF24850"/>
    </source>
</evidence>
<dbReference type="Pfam" id="PF24850">
    <property type="entry name" value="CC_BshC"/>
    <property type="match status" value="1"/>
</dbReference>
<comment type="similarity">
    <text evidence="2">Belongs to the BshC family.</text>
</comment>
<feature type="domain" description="Bacillithiol biosynthesis BshC N-terminal Rossmann-like" evidence="3">
    <location>
        <begin position="1"/>
        <end position="377"/>
    </location>
</feature>
<gene>
    <name evidence="2 5" type="primary">bshC</name>
    <name evidence="5" type="ORF">LQ318_04175</name>
</gene>
<dbReference type="Pfam" id="PF10079">
    <property type="entry name" value="Rossmann-like_BshC"/>
    <property type="match status" value="1"/>
</dbReference>
<dbReference type="EC" id="6.-.-.-" evidence="2"/>
<dbReference type="InterPro" id="IPR011199">
    <property type="entry name" value="Bacillithiol_biosynth_BshC"/>
</dbReference>
<protein>
    <recommendedName>
        <fullName evidence="2">Putative cysteine ligase BshC</fullName>
        <ecNumber evidence="2">6.-.-.-</ecNumber>
    </recommendedName>
</protein>
<dbReference type="NCBIfam" id="TIGR03998">
    <property type="entry name" value="thiol_BshC"/>
    <property type="match status" value="1"/>
</dbReference>
<dbReference type="RefSeq" id="WP_265787781.1">
    <property type="nucleotide sequence ID" value="NZ_BAABRS010000001.1"/>
</dbReference>
<evidence type="ECO:0000256" key="2">
    <source>
        <dbReference type="HAMAP-Rule" id="MF_01867"/>
    </source>
</evidence>